<evidence type="ECO:0000313" key="1">
    <source>
        <dbReference type="EMBL" id="ODM09270.1"/>
    </source>
</evidence>
<dbReference type="EMBL" id="MCGI01000005">
    <property type="protein sequence ID" value="ODM09270.1"/>
    <property type="molecule type" value="Genomic_DNA"/>
</dbReference>
<comment type="caution">
    <text evidence="1">The sequence shown here is derived from an EMBL/GenBank/DDBJ whole genome shotgun (WGS) entry which is preliminary data.</text>
</comment>
<accession>A0A1E3AKN1</accession>
<dbReference type="PATRIC" id="fig|1432052.3.peg.5559"/>
<protein>
    <submittedName>
        <fullName evidence="1">Uncharacterized protein</fullName>
    </submittedName>
</protein>
<evidence type="ECO:0000313" key="2">
    <source>
        <dbReference type="Proteomes" id="UP000095003"/>
    </source>
</evidence>
<dbReference type="AlphaFoldDB" id="A0A1E3AKN1"/>
<proteinExistence type="predicted"/>
<gene>
    <name evidence="1" type="ORF">BEH84_05020</name>
</gene>
<organism evidence="1 2">
    <name type="scientific">Eisenbergiella tayi</name>
    <dbReference type="NCBI Taxonomy" id="1432052"/>
    <lineage>
        <taxon>Bacteria</taxon>
        <taxon>Bacillati</taxon>
        <taxon>Bacillota</taxon>
        <taxon>Clostridia</taxon>
        <taxon>Lachnospirales</taxon>
        <taxon>Lachnospiraceae</taxon>
        <taxon>Eisenbergiella</taxon>
    </lineage>
</organism>
<dbReference type="RefSeq" id="WP_009254716.1">
    <property type="nucleotide sequence ID" value="NZ_CABMHK010000018.1"/>
</dbReference>
<dbReference type="GeneID" id="29728061"/>
<name>A0A1E3AKN1_9FIRM</name>
<sequence>MYYHASPIKDLHILTPHTSNHGTPLLYLSAKRENTLPYLSNAIELYGKRSGKFPEGPYHKWASYGFTGEGILRLEEYYPNAAEETYKGISGYIYTIAPSPDIKKQQDIPYAYTSEYSMPPVSCEYIPDAYEAILTAARDHKIIIQKYEDNSASKLQWIEKTIKEQFTHTQKPEYKAFLQAQFPFLQD</sequence>
<reference evidence="1 2" key="1">
    <citation type="submission" date="2016-07" db="EMBL/GenBank/DDBJ databases">
        <title>Characterization of isolates of Eisenbergiella tayi derived from blood cultures, using whole genome sequencing.</title>
        <authorList>
            <person name="Burdz T."/>
            <person name="Wiebe D."/>
            <person name="Huynh C."/>
            <person name="Bernard K."/>
        </authorList>
    </citation>
    <scope>NUCLEOTIDE SEQUENCE [LARGE SCALE GENOMIC DNA]</scope>
    <source>
        <strain evidence="1 2">NML 120489</strain>
    </source>
</reference>
<dbReference type="Proteomes" id="UP000095003">
    <property type="component" value="Unassembled WGS sequence"/>
</dbReference>